<dbReference type="AlphaFoldDB" id="A0A5J4RM33"/>
<evidence type="ECO:0000313" key="2">
    <source>
        <dbReference type="Proteomes" id="UP000324800"/>
    </source>
</evidence>
<gene>
    <name evidence="1" type="ORF">EZS28_053047</name>
</gene>
<accession>A0A5J4RM33</accession>
<comment type="caution">
    <text evidence="1">The sequence shown here is derived from an EMBL/GenBank/DDBJ whole genome shotgun (WGS) entry which is preliminary data.</text>
</comment>
<evidence type="ECO:0000313" key="1">
    <source>
        <dbReference type="EMBL" id="KAA6334612.1"/>
    </source>
</evidence>
<sequence>MPFVPHILSNKTYKNLLANNLANLFKSTQYYTIYDIETLEKIVNEKFGDCQQVTATLITYDIASTVKLANGIHSFYYDIRTDDQIHMWFEQLFEEAKQVKKDNKNKDETIPQYYEVPVI</sequence>
<dbReference type="OrthoDB" id="90214at2759"/>
<proteinExistence type="predicted"/>
<dbReference type="EMBL" id="SNRW01041949">
    <property type="protein sequence ID" value="KAA6334612.1"/>
    <property type="molecule type" value="Genomic_DNA"/>
</dbReference>
<name>A0A5J4RM33_9EUKA</name>
<dbReference type="Proteomes" id="UP000324800">
    <property type="component" value="Unassembled WGS sequence"/>
</dbReference>
<protein>
    <submittedName>
        <fullName evidence="1">Uncharacterized protein</fullName>
    </submittedName>
</protein>
<feature type="non-terminal residue" evidence="1">
    <location>
        <position position="119"/>
    </location>
</feature>
<organism evidence="1 2">
    <name type="scientific">Streblomastix strix</name>
    <dbReference type="NCBI Taxonomy" id="222440"/>
    <lineage>
        <taxon>Eukaryota</taxon>
        <taxon>Metamonada</taxon>
        <taxon>Preaxostyla</taxon>
        <taxon>Oxymonadida</taxon>
        <taxon>Streblomastigidae</taxon>
        <taxon>Streblomastix</taxon>
    </lineage>
</organism>
<reference evidence="1 2" key="1">
    <citation type="submission" date="2019-03" db="EMBL/GenBank/DDBJ databases">
        <title>Single cell metagenomics reveals metabolic interactions within the superorganism composed of flagellate Streblomastix strix and complex community of Bacteroidetes bacteria on its surface.</title>
        <authorList>
            <person name="Treitli S.C."/>
            <person name="Kolisko M."/>
            <person name="Husnik F."/>
            <person name="Keeling P."/>
            <person name="Hampl V."/>
        </authorList>
    </citation>
    <scope>NUCLEOTIDE SEQUENCE [LARGE SCALE GENOMIC DNA]</scope>
    <source>
        <strain evidence="1">ST1C</strain>
    </source>
</reference>